<gene>
    <name evidence="2" type="ORF">SCLAV_3243</name>
</gene>
<feature type="domain" description="HTH cro/C1-type" evidence="1">
    <location>
        <begin position="15"/>
        <end position="69"/>
    </location>
</feature>
<dbReference type="CDD" id="cd00093">
    <property type="entry name" value="HTH_XRE"/>
    <property type="match status" value="1"/>
</dbReference>
<accession>E2PYY3</accession>
<name>E2PYY3_STRCL</name>
<dbReference type="eggNOG" id="COG1396">
    <property type="taxonomic scope" value="Bacteria"/>
</dbReference>
<evidence type="ECO:0000313" key="2">
    <source>
        <dbReference type="EMBL" id="EFG08314.1"/>
    </source>
</evidence>
<dbReference type="STRING" id="1901.BB341_12380"/>
<dbReference type="InterPro" id="IPR001387">
    <property type="entry name" value="Cro/C1-type_HTH"/>
</dbReference>
<reference evidence="2 3" key="1">
    <citation type="journal article" date="2010" name="Genome Biol. Evol.">
        <title>The sequence of a 1.8-mb bacterial linear plasmid reveals a rich evolutionary reservoir of secondary metabolic pathways.</title>
        <authorList>
            <person name="Medema M.H."/>
            <person name="Trefzer A."/>
            <person name="Kovalchuk A."/>
            <person name="van den Berg M."/>
            <person name="Mueller U."/>
            <person name="Heijne W."/>
            <person name="Wu L."/>
            <person name="Alam M.T."/>
            <person name="Ronning C.M."/>
            <person name="Nierman W.C."/>
            <person name="Bovenberg R.A.L."/>
            <person name="Breitling R."/>
            <person name="Takano E."/>
        </authorList>
    </citation>
    <scope>NUCLEOTIDE SEQUENCE [LARGE SCALE GENOMIC DNA]</scope>
    <source>
        <strain evidence="3">ATCC 27064 / DSM 738 / JCM 4710 / NBRC 13307 / NCIMB 12785 / NRRL 3585 / VKM Ac-602</strain>
    </source>
</reference>
<dbReference type="InterPro" id="IPR010982">
    <property type="entry name" value="Lambda_DNA-bd_dom_sf"/>
</dbReference>
<dbReference type="PROSITE" id="PS50943">
    <property type="entry name" value="HTH_CROC1"/>
    <property type="match status" value="1"/>
</dbReference>
<proteinExistence type="predicted"/>
<keyword evidence="3" id="KW-1185">Reference proteome</keyword>
<dbReference type="Pfam" id="PF01381">
    <property type="entry name" value="HTH_3"/>
    <property type="match status" value="1"/>
</dbReference>
<dbReference type="SUPFAM" id="SSF47413">
    <property type="entry name" value="lambda repressor-like DNA-binding domains"/>
    <property type="match status" value="1"/>
</dbReference>
<dbReference type="EMBL" id="CM000913">
    <property type="protein sequence ID" value="EFG08314.1"/>
    <property type="molecule type" value="Genomic_DNA"/>
</dbReference>
<dbReference type="GO" id="GO:0003677">
    <property type="term" value="F:DNA binding"/>
    <property type="evidence" value="ECO:0007669"/>
    <property type="project" value="InterPro"/>
</dbReference>
<dbReference type="SMART" id="SM00530">
    <property type="entry name" value="HTH_XRE"/>
    <property type="match status" value="1"/>
</dbReference>
<sequence>MPEGPAQRTGVGARIHELRALRGYTLIELGRRSAVSPSMLSRIERGSRVASEQLVSSVARALSVSVTVLHGQPYIEQLRQDQLDRLIAPLSIALDDWDIPPDEEDPQPRPIADLQGEIARVQKLRTDAAYGELAELLPGLLGELSHATQLHSSPSRAREQIFWLQTEAALGAFSVAYKLGYMDLARLSLARMAAAAGQSGDPRQVAAERVKRVMLLAEGPALDRGIRLVRQGLRDLEPDGTEKTHAVRGGLILKGVQLHGLRGDRQEMEAWLEEARGIARDIGETNHYCFVFGPTNVEQHAIEAAGDRDEHGLAVELSNAVRLPTDYPAARAGVYWIDTARSQALTARYEEALASLESARRVSPQQTRYHPTVRSTVGVLLRARPSVSDRLRAFAQWGGV</sequence>
<dbReference type="Gene3D" id="1.10.260.40">
    <property type="entry name" value="lambda repressor-like DNA-binding domains"/>
    <property type="match status" value="1"/>
</dbReference>
<dbReference type="Proteomes" id="UP000002357">
    <property type="component" value="Chromosome"/>
</dbReference>
<organism evidence="2 3">
    <name type="scientific">Streptomyces clavuligerus</name>
    <dbReference type="NCBI Taxonomy" id="1901"/>
    <lineage>
        <taxon>Bacteria</taxon>
        <taxon>Bacillati</taxon>
        <taxon>Actinomycetota</taxon>
        <taxon>Actinomycetes</taxon>
        <taxon>Kitasatosporales</taxon>
        <taxon>Streptomycetaceae</taxon>
        <taxon>Streptomyces</taxon>
    </lineage>
</organism>
<evidence type="ECO:0000313" key="3">
    <source>
        <dbReference type="Proteomes" id="UP000002357"/>
    </source>
</evidence>
<evidence type="ECO:0000259" key="1">
    <source>
        <dbReference type="PROSITE" id="PS50943"/>
    </source>
</evidence>
<protein>
    <submittedName>
        <fullName evidence="2">XRE family transcriptional regulator</fullName>
    </submittedName>
</protein>
<dbReference type="AlphaFoldDB" id="E2PYY3"/>